<keyword evidence="2" id="KW-1185">Reference proteome</keyword>
<organism evidence="1 2">
    <name type="scientific">Puniceicoccus vermicola</name>
    <dbReference type="NCBI Taxonomy" id="388746"/>
    <lineage>
        <taxon>Bacteria</taxon>
        <taxon>Pseudomonadati</taxon>
        <taxon>Verrucomicrobiota</taxon>
        <taxon>Opitutia</taxon>
        <taxon>Puniceicoccales</taxon>
        <taxon>Puniceicoccaceae</taxon>
        <taxon>Puniceicoccus</taxon>
    </lineage>
</organism>
<dbReference type="RefSeq" id="WP_185694438.1">
    <property type="nucleotide sequence ID" value="NZ_JACHVA010000133.1"/>
</dbReference>
<comment type="caution">
    <text evidence="1">The sequence shown here is derived from an EMBL/GenBank/DDBJ whole genome shotgun (WGS) entry which is preliminary data.</text>
</comment>
<accession>A0A7X1B1C2</accession>
<sequence>MKIISRTYRVLQFFGYRWAVSRWTVSRLSLGGGREPLRFLWKHLPCSQGEESVSRWTVSRLSVSRLSVGGGREPLRFLWKHLPCMQGEESVVGG</sequence>
<name>A0A7X1B1C2_9BACT</name>
<dbReference type="AlphaFoldDB" id="A0A7X1B1C2"/>
<evidence type="ECO:0000313" key="2">
    <source>
        <dbReference type="Proteomes" id="UP000525652"/>
    </source>
</evidence>
<protein>
    <submittedName>
        <fullName evidence="1">Uncharacterized protein</fullName>
    </submittedName>
</protein>
<dbReference type="Proteomes" id="UP000525652">
    <property type="component" value="Unassembled WGS sequence"/>
</dbReference>
<reference evidence="1 2" key="1">
    <citation type="submission" date="2020-07" db="EMBL/GenBank/DDBJ databases">
        <authorList>
            <person name="Feng X."/>
        </authorList>
    </citation>
    <scope>NUCLEOTIDE SEQUENCE [LARGE SCALE GENOMIC DNA]</scope>
    <source>
        <strain evidence="1 2">JCM14086</strain>
    </source>
</reference>
<evidence type="ECO:0000313" key="1">
    <source>
        <dbReference type="EMBL" id="MBC2603821.1"/>
    </source>
</evidence>
<gene>
    <name evidence="1" type="ORF">H5P30_18740</name>
</gene>
<dbReference type="EMBL" id="JACHVA010000133">
    <property type="protein sequence ID" value="MBC2603821.1"/>
    <property type="molecule type" value="Genomic_DNA"/>
</dbReference>
<proteinExistence type="predicted"/>